<name>A0A4C1S9P3_EUMVA</name>
<dbReference type="EMBL" id="BGZK01000002">
    <property type="protein sequence ID" value="GBO98881.1"/>
    <property type="molecule type" value="Genomic_DNA"/>
</dbReference>
<gene>
    <name evidence="1" type="ORF">EVAR_303_1</name>
</gene>
<comment type="caution">
    <text evidence="1">The sequence shown here is derived from an EMBL/GenBank/DDBJ whole genome shotgun (WGS) entry which is preliminary data.</text>
</comment>
<reference evidence="1 2" key="1">
    <citation type="journal article" date="2019" name="Commun. Biol.">
        <title>The bagworm genome reveals a unique fibroin gene that provides high tensile strength.</title>
        <authorList>
            <person name="Kono N."/>
            <person name="Nakamura H."/>
            <person name="Ohtoshi R."/>
            <person name="Tomita M."/>
            <person name="Numata K."/>
            <person name="Arakawa K."/>
        </authorList>
    </citation>
    <scope>NUCLEOTIDE SEQUENCE [LARGE SCALE GENOMIC DNA]</scope>
</reference>
<protein>
    <submittedName>
        <fullName evidence="1">Uncharacterized protein</fullName>
    </submittedName>
</protein>
<organism evidence="1 2">
    <name type="scientific">Eumeta variegata</name>
    <name type="common">Bagworm moth</name>
    <name type="synonym">Eumeta japonica</name>
    <dbReference type="NCBI Taxonomy" id="151549"/>
    <lineage>
        <taxon>Eukaryota</taxon>
        <taxon>Metazoa</taxon>
        <taxon>Ecdysozoa</taxon>
        <taxon>Arthropoda</taxon>
        <taxon>Hexapoda</taxon>
        <taxon>Insecta</taxon>
        <taxon>Pterygota</taxon>
        <taxon>Neoptera</taxon>
        <taxon>Endopterygota</taxon>
        <taxon>Lepidoptera</taxon>
        <taxon>Glossata</taxon>
        <taxon>Ditrysia</taxon>
        <taxon>Tineoidea</taxon>
        <taxon>Psychidae</taxon>
        <taxon>Oiketicinae</taxon>
        <taxon>Eumeta</taxon>
    </lineage>
</organism>
<feature type="non-terminal residue" evidence="1">
    <location>
        <position position="1"/>
    </location>
</feature>
<sequence>VRDPLVYPAYLGARRRGRRSGSAAGALLRVVITVITYRGWSGTARGGGGRHHPPAIKWRCSRRYWTNQPVSRAQLSPDAALSSKPVIARGRPGNAYEAILEHRVRVTRRRPPEQFSDRVVGQ</sequence>
<evidence type="ECO:0000313" key="1">
    <source>
        <dbReference type="EMBL" id="GBO98881.1"/>
    </source>
</evidence>
<dbReference type="AlphaFoldDB" id="A0A4C1S9P3"/>
<dbReference type="Proteomes" id="UP000299102">
    <property type="component" value="Unassembled WGS sequence"/>
</dbReference>
<keyword evidence="2" id="KW-1185">Reference proteome</keyword>
<accession>A0A4C1S9P3</accession>
<proteinExistence type="predicted"/>
<evidence type="ECO:0000313" key="2">
    <source>
        <dbReference type="Proteomes" id="UP000299102"/>
    </source>
</evidence>